<evidence type="ECO:0000313" key="2">
    <source>
        <dbReference type="EMBL" id="RDV04847.1"/>
    </source>
</evidence>
<accession>A0A371BBF7</accession>
<sequence>MPQTTRWIIIALVVYVGTYVAFRHFNTEVWARDSRTYVIFPQGYGSALYYLWRPLTYIDGAATKMQFHIGPHR</sequence>
<organism evidence="2 3">
    <name type="scientific">Undibacter mobilis</name>
    <dbReference type="NCBI Taxonomy" id="2292256"/>
    <lineage>
        <taxon>Bacteria</taxon>
        <taxon>Pseudomonadati</taxon>
        <taxon>Pseudomonadota</taxon>
        <taxon>Alphaproteobacteria</taxon>
        <taxon>Hyphomicrobiales</taxon>
        <taxon>Nitrobacteraceae</taxon>
        <taxon>Undibacter</taxon>
    </lineage>
</organism>
<keyword evidence="1" id="KW-0812">Transmembrane</keyword>
<keyword evidence="1" id="KW-1133">Transmembrane helix</keyword>
<dbReference type="EMBL" id="QRGO01000001">
    <property type="protein sequence ID" value="RDV04847.1"/>
    <property type="molecule type" value="Genomic_DNA"/>
</dbReference>
<protein>
    <submittedName>
        <fullName evidence="2">Uncharacterized protein</fullName>
    </submittedName>
</protein>
<evidence type="ECO:0000313" key="3">
    <source>
        <dbReference type="Proteomes" id="UP000263993"/>
    </source>
</evidence>
<reference evidence="3" key="1">
    <citation type="submission" date="2018-08" db="EMBL/GenBank/DDBJ databases">
        <authorList>
            <person name="Kim S.-J."/>
            <person name="Jung G.-Y."/>
        </authorList>
    </citation>
    <scope>NUCLEOTIDE SEQUENCE [LARGE SCALE GENOMIC DNA]</scope>
    <source>
        <strain evidence="3">GY_H</strain>
    </source>
</reference>
<comment type="caution">
    <text evidence="2">The sequence shown here is derived from an EMBL/GenBank/DDBJ whole genome shotgun (WGS) entry which is preliminary data.</text>
</comment>
<keyword evidence="1" id="KW-0472">Membrane</keyword>
<keyword evidence="3" id="KW-1185">Reference proteome</keyword>
<feature type="transmembrane region" description="Helical" evidence="1">
    <location>
        <begin position="6"/>
        <end position="25"/>
    </location>
</feature>
<dbReference type="RefSeq" id="WP_115516874.1">
    <property type="nucleotide sequence ID" value="NZ_QRGO01000001.1"/>
</dbReference>
<evidence type="ECO:0000256" key="1">
    <source>
        <dbReference type="SAM" id="Phobius"/>
    </source>
</evidence>
<dbReference type="Proteomes" id="UP000263993">
    <property type="component" value="Unassembled WGS sequence"/>
</dbReference>
<dbReference type="AlphaFoldDB" id="A0A371BBF7"/>
<gene>
    <name evidence="2" type="ORF">DXH78_09895</name>
</gene>
<name>A0A371BBF7_9BRAD</name>
<dbReference type="OrthoDB" id="9923727at2"/>
<proteinExistence type="predicted"/>